<feature type="domain" description="FlgD/Vpr Ig-like" evidence="1">
    <location>
        <begin position="2"/>
        <end position="47"/>
    </location>
</feature>
<dbReference type="InterPro" id="IPR025965">
    <property type="entry name" value="FlgD/Vpr_Ig-like"/>
</dbReference>
<accession>A0A381VLZ9</accession>
<sequence length="51" mass="5757">MVHDLADRKVKTLVSSEKDAGFHSIRWDATNDFGESVSAGMYFYTIQVGEF</sequence>
<dbReference type="AlphaFoldDB" id="A0A381VLZ9"/>
<dbReference type="Gene3D" id="2.60.40.4070">
    <property type="match status" value="1"/>
</dbReference>
<evidence type="ECO:0000259" key="1">
    <source>
        <dbReference type="Pfam" id="PF13860"/>
    </source>
</evidence>
<name>A0A381VLZ9_9ZZZZ</name>
<dbReference type="EMBL" id="UINC01009010">
    <property type="protein sequence ID" value="SVA40483.1"/>
    <property type="molecule type" value="Genomic_DNA"/>
</dbReference>
<protein>
    <recommendedName>
        <fullName evidence="1">FlgD/Vpr Ig-like domain-containing protein</fullName>
    </recommendedName>
</protein>
<evidence type="ECO:0000313" key="2">
    <source>
        <dbReference type="EMBL" id="SVA40483.1"/>
    </source>
</evidence>
<proteinExistence type="predicted"/>
<reference evidence="2" key="1">
    <citation type="submission" date="2018-05" db="EMBL/GenBank/DDBJ databases">
        <authorList>
            <person name="Lanie J.A."/>
            <person name="Ng W.-L."/>
            <person name="Kazmierczak K.M."/>
            <person name="Andrzejewski T.M."/>
            <person name="Davidsen T.M."/>
            <person name="Wayne K.J."/>
            <person name="Tettelin H."/>
            <person name="Glass J.I."/>
            <person name="Rusch D."/>
            <person name="Podicherti R."/>
            <person name="Tsui H.-C.T."/>
            <person name="Winkler M.E."/>
        </authorList>
    </citation>
    <scope>NUCLEOTIDE SEQUENCE</scope>
</reference>
<organism evidence="2">
    <name type="scientific">marine metagenome</name>
    <dbReference type="NCBI Taxonomy" id="408172"/>
    <lineage>
        <taxon>unclassified sequences</taxon>
        <taxon>metagenomes</taxon>
        <taxon>ecological metagenomes</taxon>
    </lineage>
</organism>
<dbReference type="Pfam" id="PF13860">
    <property type="entry name" value="FlgD_ig"/>
    <property type="match status" value="1"/>
</dbReference>
<gene>
    <name evidence="2" type="ORF">METZ01_LOCUS93337</name>
</gene>